<evidence type="ECO:0000313" key="5">
    <source>
        <dbReference type="EMBL" id="WWO48363.1"/>
    </source>
</evidence>
<comment type="subcellular location">
    <subcellularLocation>
        <location evidence="1">Membrane</location>
    </subcellularLocation>
</comment>
<keyword evidence="6" id="KW-1185">Reference proteome</keyword>
<dbReference type="PANTHER" id="PTHR35603">
    <property type="match status" value="1"/>
</dbReference>
<dbReference type="EMBL" id="CP142523">
    <property type="protein sequence ID" value="WWO48363.1"/>
    <property type="molecule type" value="Genomic_DNA"/>
</dbReference>
<sequence length="223" mass="22733">MTTTTKSLHPLVLAAAVAVLLFCGVGTAALMGWLPSSQGDSQPLAASTSAEQMASLQANQPPANLQPAGAQPLAALPPQQQQQQQQQQQPVRQPQPQPQPQQQYAAAPAPQVCSNCGVIEAIHEVNTRAEGSGVGAAGGAVVGGLLGNQVGGGHGKQLATVLGAVGGAVAGNQIEGSVRATRSYNIVVRLDNGKTRTVHQSAAPNWRQGDRVRIVNGGLRAMG</sequence>
<feature type="domain" description="Glycine zipper 2TM" evidence="4">
    <location>
        <begin position="135"/>
        <end position="175"/>
    </location>
</feature>
<evidence type="ECO:0000259" key="4">
    <source>
        <dbReference type="Pfam" id="PF05433"/>
    </source>
</evidence>
<reference evidence="5 6" key="1">
    <citation type="submission" date="2024-01" db="EMBL/GenBank/DDBJ databases">
        <title>Draft genome sequences of nine bacterial species from freshwater ponds near Washington, DC.</title>
        <authorList>
            <person name="Pavloudi C."/>
            <person name="Oliver L."/>
            <person name="Slattery K."/>
            <person name="Lissner G."/>
            <person name="Saw J.H."/>
        </authorList>
    </citation>
    <scope>NUCLEOTIDE SEQUENCE [LARGE SCALE GENOMIC DNA]</scope>
    <source>
        <strain evidence="6">TB1-E2</strain>
    </source>
</reference>
<protein>
    <submittedName>
        <fullName evidence="5">Glycine zipper 2TM domain-containing protein</fullName>
    </submittedName>
</protein>
<evidence type="ECO:0000313" key="6">
    <source>
        <dbReference type="Proteomes" id="UP001373909"/>
    </source>
</evidence>
<keyword evidence="2" id="KW-0472">Membrane</keyword>
<dbReference type="PANTHER" id="PTHR35603:SF2">
    <property type="entry name" value="OUTER MEMBRANE LIPOPROTEIN"/>
    <property type="match status" value="1"/>
</dbReference>
<name>A0ABZ2GUY8_9BURK</name>
<dbReference type="Proteomes" id="UP001373909">
    <property type="component" value="Chromosome"/>
</dbReference>
<feature type="region of interest" description="Disordered" evidence="3">
    <location>
        <begin position="37"/>
        <end position="106"/>
    </location>
</feature>
<accession>A0ABZ2GUY8</accession>
<feature type="compositionally biased region" description="Low complexity" evidence="3">
    <location>
        <begin position="56"/>
        <end position="92"/>
    </location>
</feature>
<feature type="compositionally biased region" description="Polar residues" evidence="3">
    <location>
        <begin position="37"/>
        <end position="55"/>
    </location>
</feature>
<dbReference type="InterPro" id="IPR008816">
    <property type="entry name" value="Gly_zipper_2TM_dom"/>
</dbReference>
<dbReference type="Pfam" id="PF05433">
    <property type="entry name" value="Rick_17kDa_Anti"/>
    <property type="match status" value="1"/>
</dbReference>
<evidence type="ECO:0000256" key="3">
    <source>
        <dbReference type="SAM" id="MobiDB-lite"/>
    </source>
</evidence>
<dbReference type="InterPro" id="IPR051407">
    <property type="entry name" value="Bact_OM_lipoprot/Surf_antigen"/>
</dbReference>
<gene>
    <name evidence="5" type="ORF">OPV09_09760</name>
</gene>
<dbReference type="RefSeq" id="WP_338681445.1">
    <property type="nucleotide sequence ID" value="NZ_CP142523.1"/>
</dbReference>
<organism evidence="5 6">
    <name type="scientific">Janthinobacterium aestuarii</name>
    <dbReference type="NCBI Taxonomy" id="2985511"/>
    <lineage>
        <taxon>Bacteria</taxon>
        <taxon>Pseudomonadati</taxon>
        <taxon>Pseudomonadota</taxon>
        <taxon>Betaproteobacteria</taxon>
        <taxon>Burkholderiales</taxon>
        <taxon>Oxalobacteraceae</taxon>
        <taxon>Janthinobacterium</taxon>
    </lineage>
</organism>
<evidence type="ECO:0000256" key="2">
    <source>
        <dbReference type="ARBA" id="ARBA00023136"/>
    </source>
</evidence>
<evidence type="ECO:0000256" key="1">
    <source>
        <dbReference type="ARBA" id="ARBA00004370"/>
    </source>
</evidence>
<proteinExistence type="predicted"/>